<evidence type="ECO:0000313" key="2">
    <source>
        <dbReference type="Proteomes" id="UP000070456"/>
    </source>
</evidence>
<dbReference type="Proteomes" id="UP000070456">
    <property type="component" value="Unassembled WGS sequence"/>
</dbReference>
<dbReference type="EMBL" id="LOEE01000004">
    <property type="protein sequence ID" value="KXG78649.1"/>
    <property type="molecule type" value="Genomic_DNA"/>
</dbReference>
<sequence>MREEGKERKDLVELCRLFIELMDCLKDQGIIDPNEYMKHVAKKKKFLHDFADEGLLKKERK</sequence>
<dbReference type="AlphaFoldDB" id="A0A140LDM4"/>
<protein>
    <submittedName>
        <fullName evidence="1">Uncharacterized protein</fullName>
    </submittedName>
</protein>
<name>A0A140LDM4_9FIRM</name>
<accession>A0A140LDM4</accession>
<proteinExistence type="predicted"/>
<reference evidence="1 2" key="1">
    <citation type="submission" date="2015-12" db="EMBL/GenBank/DDBJ databases">
        <title>Draft genome sequence of the thermoanaerobe Thermotalea metallivorans, an isolate from the runoff channel of the Great Artesian Basin, Australia.</title>
        <authorList>
            <person name="Patel B.K."/>
        </authorList>
    </citation>
    <scope>NUCLEOTIDE SEQUENCE [LARGE SCALE GENOMIC DNA]</scope>
    <source>
        <strain evidence="1 2">B2-1</strain>
    </source>
</reference>
<comment type="caution">
    <text evidence="1">The sequence shown here is derived from an EMBL/GenBank/DDBJ whole genome shotgun (WGS) entry which is preliminary data.</text>
</comment>
<gene>
    <name evidence="1" type="ORF">AN619_01750</name>
</gene>
<keyword evidence="2" id="KW-1185">Reference proteome</keyword>
<evidence type="ECO:0000313" key="1">
    <source>
        <dbReference type="EMBL" id="KXG78649.1"/>
    </source>
</evidence>
<dbReference type="RefSeq" id="WP_068554156.1">
    <property type="nucleotide sequence ID" value="NZ_LOEE01000004.1"/>
</dbReference>
<organism evidence="1 2">
    <name type="scientific">Thermotalea metallivorans</name>
    <dbReference type="NCBI Taxonomy" id="520762"/>
    <lineage>
        <taxon>Bacteria</taxon>
        <taxon>Bacillati</taxon>
        <taxon>Bacillota</taxon>
        <taxon>Clostridia</taxon>
        <taxon>Peptostreptococcales</taxon>
        <taxon>Thermotaleaceae</taxon>
        <taxon>Thermotalea</taxon>
    </lineage>
</organism>